<reference evidence="4 5" key="1">
    <citation type="submission" date="2019-10" db="EMBL/GenBank/DDBJ databases">
        <title>Assembly and Annotation for the nematode Trichostrongylus colubriformis.</title>
        <authorList>
            <person name="Martin J."/>
        </authorList>
    </citation>
    <scope>NUCLEOTIDE SEQUENCE [LARGE SCALE GENOMIC DNA]</scope>
    <source>
        <strain evidence="4">G859</strain>
        <tissue evidence="4">Whole worm</tissue>
    </source>
</reference>
<dbReference type="EC" id="2.7.7.48" evidence="1"/>
<comment type="caution">
    <text evidence="4">The sequence shown here is derived from an EMBL/GenBank/DDBJ whole genome shotgun (WGS) entry which is preliminary data.</text>
</comment>
<name>A0AAN8IS00_TRICO</name>
<proteinExistence type="inferred from homology"/>
<organism evidence="4 5">
    <name type="scientific">Trichostrongylus colubriformis</name>
    <name type="common">Black scour worm</name>
    <dbReference type="NCBI Taxonomy" id="6319"/>
    <lineage>
        <taxon>Eukaryota</taxon>
        <taxon>Metazoa</taxon>
        <taxon>Ecdysozoa</taxon>
        <taxon>Nematoda</taxon>
        <taxon>Chromadorea</taxon>
        <taxon>Rhabditida</taxon>
        <taxon>Rhabditina</taxon>
        <taxon>Rhabditomorpha</taxon>
        <taxon>Strongyloidea</taxon>
        <taxon>Trichostrongylidae</taxon>
        <taxon>Trichostrongylus</taxon>
    </lineage>
</organism>
<dbReference type="Proteomes" id="UP001331761">
    <property type="component" value="Unassembled WGS sequence"/>
</dbReference>
<dbReference type="Pfam" id="PF05183">
    <property type="entry name" value="RdRP"/>
    <property type="match status" value="1"/>
</dbReference>
<gene>
    <name evidence="4" type="ORF">GCK32_018571</name>
</gene>
<keyword evidence="1" id="KW-0696">RNA-directed RNA polymerase</keyword>
<dbReference type="PANTHER" id="PTHR23079">
    <property type="entry name" value="RNA-DEPENDENT RNA POLYMERASE"/>
    <property type="match status" value="1"/>
</dbReference>
<keyword evidence="1" id="KW-0808">Transferase</keyword>
<keyword evidence="1" id="KW-0548">Nucleotidyltransferase</keyword>
<dbReference type="GO" id="GO:0031380">
    <property type="term" value="C:nuclear RNA-directed RNA polymerase complex"/>
    <property type="evidence" value="ECO:0007669"/>
    <property type="project" value="TreeGrafter"/>
</dbReference>
<feature type="compositionally biased region" description="Basic and acidic residues" evidence="2">
    <location>
        <begin position="98"/>
        <end position="116"/>
    </location>
</feature>
<dbReference type="AlphaFoldDB" id="A0AAN8IS00"/>
<comment type="catalytic activity">
    <reaction evidence="1">
        <text>RNA(n) + a ribonucleoside 5'-triphosphate = RNA(n+1) + diphosphate</text>
        <dbReference type="Rhea" id="RHEA:21248"/>
        <dbReference type="Rhea" id="RHEA-COMP:14527"/>
        <dbReference type="Rhea" id="RHEA-COMP:17342"/>
        <dbReference type="ChEBI" id="CHEBI:33019"/>
        <dbReference type="ChEBI" id="CHEBI:61557"/>
        <dbReference type="ChEBI" id="CHEBI:140395"/>
        <dbReference type="EC" id="2.7.7.48"/>
    </reaction>
</comment>
<evidence type="ECO:0000256" key="2">
    <source>
        <dbReference type="SAM" id="MobiDB-lite"/>
    </source>
</evidence>
<keyword evidence="5" id="KW-1185">Reference proteome</keyword>
<dbReference type="GO" id="GO:0003723">
    <property type="term" value="F:RNA binding"/>
    <property type="evidence" value="ECO:0007669"/>
    <property type="project" value="UniProtKB-KW"/>
</dbReference>
<feature type="domain" description="RDRP core" evidence="3">
    <location>
        <begin position="4"/>
        <end position="135"/>
    </location>
</feature>
<evidence type="ECO:0000259" key="3">
    <source>
        <dbReference type="Pfam" id="PF05183"/>
    </source>
</evidence>
<feature type="region of interest" description="Disordered" evidence="2">
    <location>
        <begin position="1"/>
        <end position="22"/>
    </location>
</feature>
<dbReference type="EMBL" id="WIXE01006648">
    <property type="protein sequence ID" value="KAK5981108.1"/>
    <property type="molecule type" value="Genomic_DNA"/>
</dbReference>
<dbReference type="PANTHER" id="PTHR23079:SF57">
    <property type="entry name" value="RNA-DIRECTED RNA POLYMERASE"/>
    <property type="match status" value="1"/>
</dbReference>
<evidence type="ECO:0000313" key="4">
    <source>
        <dbReference type="EMBL" id="KAK5981108.1"/>
    </source>
</evidence>
<dbReference type="InterPro" id="IPR007855">
    <property type="entry name" value="RDRP"/>
</dbReference>
<dbReference type="GO" id="GO:0030422">
    <property type="term" value="P:siRNA processing"/>
    <property type="evidence" value="ECO:0007669"/>
    <property type="project" value="TreeGrafter"/>
</dbReference>
<protein>
    <recommendedName>
        <fullName evidence="1">RNA-dependent RNA polymerase</fullName>
        <ecNumber evidence="1">2.7.7.48</ecNumber>
    </recommendedName>
</protein>
<dbReference type="InterPro" id="IPR057596">
    <property type="entry name" value="RDRP_core"/>
</dbReference>
<keyword evidence="1" id="KW-0694">RNA-binding</keyword>
<evidence type="ECO:0000313" key="5">
    <source>
        <dbReference type="Proteomes" id="UP001331761"/>
    </source>
</evidence>
<evidence type="ECO:0000256" key="1">
    <source>
        <dbReference type="RuleBase" id="RU363098"/>
    </source>
</evidence>
<sequence>MLDRNEEPFNYTADKPEPIPINSETMDDDMIDFYIKYITQDSVGTISNSFLFQADLYGIDSEVCLRLAKKISQAVDFTKTGLAPAPLVRDWTEDEETGKEIPPEKSERQPDFHFGNDYDPTYRSPRILGRIYRYVLIANVHISRFLFLCQIFSN</sequence>
<feature type="region of interest" description="Disordered" evidence="2">
    <location>
        <begin position="92"/>
        <end position="117"/>
    </location>
</feature>
<accession>A0AAN8IS00</accession>
<dbReference type="GO" id="GO:0003968">
    <property type="term" value="F:RNA-directed RNA polymerase activity"/>
    <property type="evidence" value="ECO:0007669"/>
    <property type="project" value="UniProtKB-KW"/>
</dbReference>
<comment type="similarity">
    <text evidence="1">Belongs to the RdRP family.</text>
</comment>